<dbReference type="InterPro" id="IPR046497">
    <property type="entry name" value="DUF6590"/>
</dbReference>
<comment type="caution">
    <text evidence="3">The sequence shown here is derived from an EMBL/GenBank/DDBJ whole genome shotgun (WGS) entry which is preliminary data.</text>
</comment>
<evidence type="ECO:0000259" key="2">
    <source>
        <dbReference type="Pfam" id="PF20233"/>
    </source>
</evidence>
<proteinExistence type="predicted"/>
<feature type="region of interest" description="Disordered" evidence="1">
    <location>
        <begin position="23"/>
        <end position="45"/>
    </location>
</feature>
<accession>A0A3M7CHD2</accession>
<dbReference type="Pfam" id="PF20233">
    <property type="entry name" value="DUF6590"/>
    <property type="match status" value="1"/>
</dbReference>
<dbReference type="Proteomes" id="UP000269276">
    <property type="component" value="Unassembled WGS sequence"/>
</dbReference>
<evidence type="ECO:0000313" key="4">
    <source>
        <dbReference type="Proteomes" id="UP000269276"/>
    </source>
</evidence>
<evidence type="ECO:0000256" key="1">
    <source>
        <dbReference type="SAM" id="MobiDB-lite"/>
    </source>
</evidence>
<sequence>MCKILGPNNRSHTAMPLNYQEPEPVAAGSAKKSLQPTTYHPQPAKVPQHNAWTVSNATVKNVNTASNATRNAYTQHSTVASRVPAQVRSGKSNFGAAGPSVSNLNAKMAQANVSNPYNNHAAPYNPSQGPTASQITTPWRTATTNRSKASFPSARREINTAVCKLSGYTKKDFQKGEVISLPFHCANTNPHVDPNTDNRWRSTVEGPVYSKRRMMVILFIYEQDMLCLPLYTWNKGGITRRPACLKKEYVGLKDANNNEYVNYGDYNPVVIEGNRRPMHEHSTVVLSAGCKVGCNEDILSVGRLTERSHDYLVELWQKLNLKAEAEAWNR</sequence>
<evidence type="ECO:0000313" key="3">
    <source>
        <dbReference type="EMBL" id="RMY51548.1"/>
    </source>
</evidence>
<gene>
    <name evidence="3" type="ORF">D0863_14547</name>
</gene>
<organism evidence="3 4">
    <name type="scientific">Hortaea werneckii</name>
    <name type="common">Black yeast</name>
    <name type="synonym">Cladosporium werneckii</name>
    <dbReference type="NCBI Taxonomy" id="91943"/>
    <lineage>
        <taxon>Eukaryota</taxon>
        <taxon>Fungi</taxon>
        <taxon>Dikarya</taxon>
        <taxon>Ascomycota</taxon>
        <taxon>Pezizomycotina</taxon>
        <taxon>Dothideomycetes</taxon>
        <taxon>Dothideomycetidae</taxon>
        <taxon>Mycosphaerellales</taxon>
        <taxon>Teratosphaeriaceae</taxon>
        <taxon>Hortaea</taxon>
    </lineage>
</organism>
<feature type="domain" description="DUF6590" evidence="2">
    <location>
        <begin position="171"/>
        <end position="313"/>
    </location>
</feature>
<dbReference type="AlphaFoldDB" id="A0A3M7CHD2"/>
<name>A0A3M7CHD2_HORWE</name>
<dbReference type="OrthoDB" id="3438983at2759"/>
<reference evidence="3 4" key="1">
    <citation type="journal article" date="2018" name="BMC Genomics">
        <title>Genomic evidence for intraspecific hybridization in a clonal and extremely halotolerant yeast.</title>
        <authorList>
            <person name="Gostincar C."/>
            <person name="Stajich J.E."/>
            <person name="Zupancic J."/>
            <person name="Zalar P."/>
            <person name="Gunde-Cimerman N."/>
        </authorList>
    </citation>
    <scope>NUCLEOTIDE SEQUENCE [LARGE SCALE GENOMIC DNA]</scope>
    <source>
        <strain evidence="3 4">EXF-2682</strain>
    </source>
</reference>
<dbReference type="VEuPathDB" id="FungiDB:BTJ68_07533"/>
<protein>
    <recommendedName>
        <fullName evidence="2">DUF6590 domain-containing protein</fullName>
    </recommendedName>
</protein>
<dbReference type="EMBL" id="QWIP01000957">
    <property type="protein sequence ID" value="RMY51548.1"/>
    <property type="molecule type" value="Genomic_DNA"/>
</dbReference>